<dbReference type="GO" id="GO:0005743">
    <property type="term" value="C:mitochondrial inner membrane"/>
    <property type="evidence" value="ECO:0007669"/>
    <property type="project" value="TreeGrafter"/>
</dbReference>
<dbReference type="EMBL" id="HBKQ01059909">
    <property type="protein sequence ID" value="CAE2286884.1"/>
    <property type="molecule type" value="Transcribed_RNA"/>
</dbReference>
<dbReference type="PANTHER" id="PTHR43394:SF18">
    <property type="entry name" value="ABC TRANSPORTER B FAMILY MEMBER 11-LIKE"/>
    <property type="match status" value="1"/>
</dbReference>
<dbReference type="GO" id="GO:0005524">
    <property type="term" value="F:ATP binding"/>
    <property type="evidence" value="ECO:0007669"/>
    <property type="project" value="InterPro"/>
</dbReference>
<accession>A0A7S4NGQ8</accession>
<evidence type="ECO:0000259" key="7">
    <source>
        <dbReference type="PROSITE" id="PS50929"/>
    </source>
</evidence>
<feature type="transmembrane region" description="Helical" evidence="6">
    <location>
        <begin position="108"/>
        <end position="126"/>
    </location>
</feature>
<evidence type="ECO:0000256" key="4">
    <source>
        <dbReference type="ARBA" id="ARBA00023136"/>
    </source>
</evidence>
<feature type="compositionally biased region" description="Low complexity" evidence="5">
    <location>
        <begin position="501"/>
        <end position="521"/>
    </location>
</feature>
<keyword evidence="2 6" id="KW-0812">Transmembrane</keyword>
<keyword evidence="4 6" id="KW-0472">Membrane</keyword>
<evidence type="ECO:0000313" key="8">
    <source>
        <dbReference type="EMBL" id="CAE2286884.1"/>
    </source>
</evidence>
<dbReference type="Pfam" id="PF00664">
    <property type="entry name" value="ABC_membrane"/>
    <property type="match status" value="1"/>
</dbReference>
<gene>
    <name evidence="8" type="ORF">OAUR00152_LOCUS40884</name>
</gene>
<dbReference type="InterPro" id="IPR011527">
    <property type="entry name" value="ABC1_TM_dom"/>
</dbReference>
<feature type="compositionally biased region" description="Basic residues" evidence="5">
    <location>
        <begin position="565"/>
        <end position="575"/>
    </location>
</feature>
<dbReference type="GO" id="GO:0090374">
    <property type="term" value="P:oligopeptide export from mitochondrion"/>
    <property type="evidence" value="ECO:0007669"/>
    <property type="project" value="TreeGrafter"/>
</dbReference>
<dbReference type="Gene3D" id="1.20.1560.10">
    <property type="entry name" value="ABC transporter type 1, transmembrane domain"/>
    <property type="match status" value="1"/>
</dbReference>
<dbReference type="GO" id="GO:0015421">
    <property type="term" value="F:ABC-type oligopeptide transporter activity"/>
    <property type="evidence" value="ECO:0007669"/>
    <property type="project" value="TreeGrafter"/>
</dbReference>
<feature type="compositionally biased region" description="Basic residues" evidence="5">
    <location>
        <begin position="626"/>
        <end position="637"/>
    </location>
</feature>
<dbReference type="InterPro" id="IPR039421">
    <property type="entry name" value="Type_1_exporter"/>
</dbReference>
<evidence type="ECO:0000256" key="1">
    <source>
        <dbReference type="ARBA" id="ARBA00004141"/>
    </source>
</evidence>
<dbReference type="PANTHER" id="PTHR43394">
    <property type="entry name" value="ATP-DEPENDENT PERMEASE MDL1, MITOCHONDRIAL"/>
    <property type="match status" value="1"/>
</dbReference>
<feature type="compositionally biased region" description="Basic and acidic residues" evidence="5">
    <location>
        <begin position="638"/>
        <end position="648"/>
    </location>
</feature>
<comment type="subcellular location">
    <subcellularLocation>
        <location evidence="1">Membrane</location>
        <topology evidence="1">Multi-pass membrane protein</topology>
    </subcellularLocation>
</comment>
<evidence type="ECO:0000256" key="6">
    <source>
        <dbReference type="SAM" id="Phobius"/>
    </source>
</evidence>
<dbReference type="AlphaFoldDB" id="A0A7S4NGQ8"/>
<dbReference type="SUPFAM" id="SSF90123">
    <property type="entry name" value="ABC transporter transmembrane region"/>
    <property type="match status" value="1"/>
</dbReference>
<feature type="transmembrane region" description="Helical" evidence="6">
    <location>
        <begin position="6"/>
        <end position="29"/>
    </location>
</feature>
<feature type="compositionally biased region" description="Basic residues" evidence="5">
    <location>
        <begin position="522"/>
        <end position="540"/>
    </location>
</feature>
<evidence type="ECO:0000256" key="2">
    <source>
        <dbReference type="ARBA" id="ARBA00022692"/>
    </source>
</evidence>
<reference evidence="8" key="1">
    <citation type="submission" date="2021-01" db="EMBL/GenBank/DDBJ databases">
        <authorList>
            <person name="Corre E."/>
            <person name="Pelletier E."/>
            <person name="Niang G."/>
            <person name="Scheremetjew M."/>
            <person name="Finn R."/>
            <person name="Kale V."/>
            <person name="Holt S."/>
            <person name="Cochrane G."/>
            <person name="Meng A."/>
            <person name="Brown T."/>
            <person name="Cohen L."/>
        </authorList>
    </citation>
    <scope>NUCLEOTIDE SEQUENCE</scope>
    <source>
        <strain evidence="8">Isolate 1302-5</strain>
    </source>
</reference>
<dbReference type="Gene3D" id="3.40.50.300">
    <property type="entry name" value="P-loop containing nucleotide triphosphate hydrolases"/>
    <property type="match status" value="1"/>
</dbReference>
<keyword evidence="3 6" id="KW-1133">Transmembrane helix</keyword>
<feature type="region of interest" description="Disordered" evidence="5">
    <location>
        <begin position="391"/>
        <end position="598"/>
    </location>
</feature>
<dbReference type="InterPro" id="IPR027417">
    <property type="entry name" value="P-loop_NTPase"/>
</dbReference>
<evidence type="ECO:0000256" key="5">
    <source>
        <dbReference type="SAM" id="MobiDB-lite"/>
    </source>
</evidence>
<proteinExistence type="predicted"/>
<feature type="transmembrane region" description="Helical" evidence="6">
    <location>
        <begin position="83"/>
        <end position="102"/>
    </location>
</feature>
<organism evidence="8">
    <name type="scientific">Odontella aurita</name>
    <dbReference type="NCBI Taxonomy" id="265563"/>
    <lineage>
        <taxon>Eukaryota</taxon>
        <taxon>Sar</taxon>
        <taxon>Stramenopiles</taxon>
        <taxon>Ochrophyta</taxon>
        <taxon>Bacillariophyta</taxon>
        <taxon>Mediophyceae</taxon>
        <taxon>Biddulphiophycidae</taxon>
        <taxon>Eupodiscales</taxon>
        <taxon>Odontellaceae</taxon>
        <taxon>Odontella</taxon>
    </lineage>
</organism>
<name>A0A7S4NGQ8_9STRA</name>
<feature type="domain" description="ABC transmembrane type-1" evidence="7">
    <location>
        <begin position="1"/>
        <end position="269"/>
    </location>
</feature>
<feature type="region of interest" description="Disordered" evidence="5">
    <location>
        <begin position="621"/>
        <end position="648"/>
    </location>
</feature>
<dbReference type="PROSITE" id="PS50929">
    <property type="entry name" value="ABC_TM1F"/>
    <property type="match status" value="1"/>
</dbReference>
<evidence type="ECO:0000256" key="3">
    <source>
        <dbReference type="ARBA" id="ARBA00022989"/>
    </source>
</evidence>
<dbReference type="InterPro" id="IPR036640">
    <property type="entry name" value="ABC1_TM_sf"/>
</dbReference>
<feature type="transmembrane region" description="Helical" evidence="6">
    <location>
        <begin position="191"/>
        <end position="215"/>
    </location>
</feature>
<protein>
    <recommendedName>
        <fullName evidence="7">ABC transmembrane type-1 domain-containing protein</fullName>
    </recommendedName>
</protein>
<sequence>MTGVRSTALYFAAVGAFSFVCAFMQNMCMEVAAARTQRRLLTRWFGALLKQDAAFYDVYDPSVLAPTVEPHSRKVRRGLGRKLGEGVQFLTAFVGGLVYAFLSSWRVALVLLGTVPLVAISVYGAYRCDRDRPRRAREAYAAKAAAVAHNAVGAMRTVQCRNAGGEMARRYDDSVQDAYARSVAHLWRDGIIVGTALSSFFVLFCAFTFYGSYLLHQDVMKTGCDPSGSVDGVRTCASSGAAILGALLGVAFAAQGAAQMPPVFDAIREAREGCYPATIALKRCEGADAEEVVVALPRTRRSSSRSIVGGGLVGGGGGGDDDVEEGGETKRVRALLPRYVIDSSSSGGSKPKGMNGALNFRAVSFAFPTAPGESVLDDLSLTVRAGTTVALVGGDGNRNGNGNNNGKRKRSSSSSSSSPLDPRPQEPLAQLGPPPAPHVRARPGEIKSEGGVGVRRGTDRGRRRFGRTDGVLQFVGGHGRHVRGGQVVEGDRRRGRAILVRPSSFTFTSSPRSGGEVSQQPRRGRQRRRQRRKGRKRYPRRGGGGDDRSESPPPPKDGAPVGIGVRKRIMRRNTKRTAGPRPREEVARRRGVGVGRGGRNVVDRRRRLLLLLRRRAPVRLLSQSSHPHRSPRVHVRRREQPRLGGRGE</sequence>